<comment type="subcellular location">
    <subcellularLocation>
        <location evidence="1 11">Cytoplasm</location>
    </subcellularLocation>
</comment>
<dbReference type="KEGG" id="tbg:TbgDal_XI18290"/>
<dbReference type="InterPro" id="IPR005078">
    <property type="entry name" value="Peptidase_C54"/>
</dbReference>
<evidence type="ECO:0000256" key="5">
    <source>
        <dbReference type="ARBA" id="ARBA00022670"/>
    </source>
</evidence>
<dbReference type="EMBL" id="FN554974">
    <property type="protein sequence ID" value="CBH18709.1"/>
    <property type="molecule type" value="Genomic_DNA"/>
</dbReference>
<dbReference type="PANTHER" id="PTHR22624">
    <property type="entry name" value="CYSTEINE PROTEASE ATG4"/>
    <property type="match status" value="1"/>
</dbReference>
<dbReference type="Proteomes" id="UP000002316">
    <property type="component" value="Chromosome 11"/>
</dbReference>
<dbReference type="GO" id="GO:0000045">
    <property type="term" value="P:autophagosome assembly"/>
    <property type="evidence" value="ECO:0007669"/>
    <property type="project" value="TreeGrafter"/>
</dbReference>
<dbReference type="SUPFAM" id="SSF54001">
    <property type="entry name" value="Cysteine proteinases"/>
    <property type="match status" value="1"/>
</dbReference>
<keyword evidence="4 11" id="KW-0963">Cytoplasm</keyword>
<dbReference type="AlphaFoldDB" id="D0AAK8"/>
<evidence type="ECO:0000256" key="10">
    <source>
        <dbReference type="ARBA" id="ARBA00029362"/>
    </source>
</evidence>
<accession>D0AAK8</accession>
<dbReference type="Pfam" id="PF03416">
    <property type="entry name" value="Peptidase_C54"/>
    <property type="match status" value="1"/>
</dbReference>
<comment type="function">
    <text evidence="11">Cysteine protease that plays a key role in autophagy by mediating both proteolytic activation and delipidation of ATG8 family proteins.</text>
</comment>
<evidence type="ECO:0000256" key="9">
    <source>
        <dbReference type="ARBA" id="ARBA00023006"/>
    </source>
</evidence>
<dbReference type="GO" id="GO:0015031">
    <property type="term" value="P:protein transport"/>
    <property type="evidence" value="ECO:0007669"/>
    <property type="project" value="UniProtKB-KW"/>
</dbReference>
<evidence type="ECO:0000256" key="1">
    <source>
        <dbReference type="ARBA" id="ARBA00004496"/>
    </source>
</evidence>
<dbReference type="GO" id="GO:0004197">
    <property type="term" value="F:cysteine-type endopeptidase activity"/>
    <property type="evidence" value="ECO:0007669"/>
    <property type="project" value="TreeGrafter"/>
</dbReference>
<gene>
    <name evidence="13" type="ORF">TbgDal_XI18290</name>
</gene>
<evidence type="ECO:0000256" key="3">
    <source>
        <dbReference type="ARBA" id="ARBA00022448"/>
    </source>
</evidence>
<dbReference type="VEuPathDB" id="TriTrypDB:Tbg972.11.18290"/>
<keyword evidence="6 11" id="KW-0378">Hydrolase</keyword>
<dbReference type="GO" id="GO:0035973">
    <property type="term" value="P:aggrephagy"/>
    <property type="evidence" value="ECO:0007669"/>
    <property type="project" value="TreeGrafter"/>
</dbReference>
<dbReference type="GO" id="GO:0000423">
    <property type="term" value="P:mitophagy"/>
    <property type="evidence" value="ECO:0007669"/>
    <property type="project" value="TreeGrafter"/>
</dbReference>
<comment type="similarity">
    <text evidence="2 11">Belongs to the peptidase C54 family.</text>
</comment>
<name>D0AAK8_TRYB9</name>
<evidence type="ECO:0000256" key="11">
    <source>
        <dbReference type="RuleBase" id="RU363115"/>
    </source>
</evidence>
<dbReference type="EC" id="3.4.22.-" evidence="11"/>
<organism evidence="13 14">
    <name type="scientific">Trypanosoma brucei gambiense (strain MHOM/CI/86/DAL972)</name>
    <dbReference type="NCBI Taxonomy" id="679716"/>
    <lineage>
        <taxon>Eukaryota</taxon>
        <taxon>Discoba</taxon>
        <taxon>Euglenozoa</taxon>
        <taxon>Kinetoplastea</taxon>
        <taxon>Metakinetoplastina</taxon>
        <taxon>Trypanosomatida</taxon>
        <taxon>Trypanosomatidae</taxon>
        <taxon>Trypanosoma</taxon>
    </lineage>
</organism>
<dbReference type="GO" id="GO:0019786">
    <property type="term" value="F:protein-phosphatidylethanolamide deconjugating activity"/>
    <property type="evidence" value="ECO:0007669"/>
    <property type="project" value="InterPro"/>
</dbReference>
<evidence type="ECO:0000256" key="8">
    <source>
        <dbReference type="ARBA" id="ARBA00022927"/>
    </source>
</evidence>
<keyword evidence="5 11" id="KW-0645">Protease</keyword>
<dbReference type="RefSeq" id="XP_011780973.1">
    <property type="nucleotide sequence ID" value="XM_011782671.1"/>
</dbReference>
<comment type="catalytic activity">
    <reaction evidence="10">
        <text>[protein]-C-terminal L-amino acid-glycyl-phosphatidylethanolamide + H2O = [protein]-C-terminal L-amino acid-glycine + a 1,2-diacyl-sn-glycero-3-phosphoethanolamine</text>
        <dbReference type="Rhea" id="RHEA:67548"/>
        <dbReference type="Rhea" id="RHEA-COMP:17323"/>
        <dbReference type="Rhea" id="RHEA-COMP:17324"/>
        <dbReference type="ChEBI" id="CHEBI:15377"/>
        <dbReference type="ChEBI" id="CHEBI:64612"/>
        <dbReference type="ChEBI" id="CHEBI:172940"/>
        <dbReference type="ChEBI" id="CHEBI:172941"/>
    </reaction>
    <physiologicalReaction direction="left-to-right" evidence="10">
        <dbReference type="Rhea" id="RHEA:67549"/>
    </physiologicalReaction>
</comment>
<evidence type="ECO:0000256" key="2">
    <source>
        <dbReference type="ARBA" id="ARBA00010958"/>
    </source>
</evidence>
<protein>
    <recommendedName>
        <fullName evidence="11">Cysteine protease</fullName>
        <ecNumber evidence="11">3.4.22.-</ecNumber>
    </recommendedName>
</protein>
<sequence length="348" mass="37644">MIGFVYNIVCMVRCRSRDVVEEEDAYVVGSGTYCGGGTAEMVKLAACKLLYFSYRCQFEPLRNGSTTDIGWGCTIRAGQMMLAHALMRYKNGGGASFEDSIVPSLKQATQHLFHDDPSAPFGIHAITNKGVQHGAPCGSWFGPTHVAVVMGALMEDYLSSGGQGPDVLVLRDRQVMEDEVRKILLLSKHVLLLIPVMLGPHHISEGYAKLLKRCLRMESTVGAVGGKEGSAFFFMGYQGGNLIVLDPHYAQSAFTCSDTQGKISGEWYTLPLTSCSTSVLLGFYIHSPDSFSQFTGDIKDANSSLIFPLIEVTTSDCVGHIFSEDDPDVCSLVSFGDEESSGASQPVT</sequence>
<keyword evidence="3" id="KW-0813">Transport</keyword>
<dbReference type="GO" id="GO:0016485">
    <property type="term" value="P:protein processing"/>
    <property type="evidence" value="ECO:0007669"/>
    <property type="project" value="TreeGrafter"/>
</dbReference>
<evidence type="ECO:0000259" key="12">
    <source>
        <dbReference type="Pfam" id="PF03416"/>
    </source>
</evidence>
<keyword evidence="8 11" id="KW-0653">Protein transport</keyword>
<dbReference type="InterPro" id="IPR046792">
    <property type="entry name" value="Peptidase_C54_cat"/>
</dbReference>
<evidence type="ECO:0000313" key="14">
    <source>
        <dbReference type="Proteomes" id="UP000002316"/>
    </source>
</evidence>
<evidence type="ECO:0000256" key="7">
    <source>
        <dbReference type="ARBA" id="ARBA00022807"/>
    </source>
</evidence>
<dbReference type="OrthoDB" id="2960936at2759"/>
<keyword evidence="9 11" id="KW-0072">Autophagy</keyword>
<keyword evidence="7" id="KW-0788">Thiol protease</keyword>
<dbReference type="GeneID" id="23867050"/>
<dbReference type="InterPro" id="IPR038765">
    <property type="entry name" value="Papain-like_cys_pep_sf"/>
</dbReference>
<reference evidence="14" key="1">
    <citation type="journal article" date="2010" name="PLoS Negl. Trop. Dis.">
        <title>The genome sequence of Trypanosoma brucei gambiense, causative agent of chronic human african trypanosomiasis.</title>
        <authorList>
            <person name="Jackson A.P."/>
            <person name="Sanders M."/>
            <person name="Berry A."/>
            <person name="McQuillan J."/>
            <person name="Aslett M.A."/>
            <person name="Quail M.A."/>
            <person name="Chukualim B."/>
            <person name="Capewell P."/>
            <person name="MacLeod A."/>
            <person name="Melville S.E."/>
            <person name="Gibson W."/>
            <person name="Barry J.D."/>
            <person name="Berriman M."/>
            <person name="Hertz-Fowler C."/>
        </authorList>
    </citation>
    <scope>NUCLEOTIDE SEQUENCE [LARGE SCALE GENOMIC DNA]</scope>
    <source>
        <strain evidence="14">MHOM/CI/86/DAL972</strain>
    </source>
</reference>
<dbReference type="PANTHER" id="PTHR22624:SF53">
    <property type="entry name" value="CYSTEINE PROTEASE"/>
    <property type="match status" value="1"/>
</dbReference>
<dbReference type="GO" id="GO:0005737">
    <property type="term" value="C:cytoplasm"/>
    <property type="evidence" value="ECO:0007669"/>
    <property type="project" value="UniProtKB-SubCell"/>
</dbReference>
<evidence type="ECO:0000256" key="4">
    <source>
        <dbReference type="ARBA" id="ARBA00022490"/>
    </source>
</evidence>
<dbReference type="GO" id="GO:0034727">
    <property type="term" value="P:piecemeal microautophagy of the nucleus"/>
    <property type="evidence" value="ECO:0007669"/>
    <property type="project" value="TreeGrafter"/>
</dbReference>
<proteinExistence type="inferred from homology"/>
<evidence type="ECO:0000313" key="13">
    <source>
        <dbReference type="EMBL" id="CBH18709.1"/>
    </source>
</evidence>
<evidence type="ECO:0000256" key="6">
    <source>
        <dbReference type="ARBA" id="ARBA00022801"/>
    </source>
</evidence>
<feature type="domain" description="Peptidase C54 catalytic" evidence="12">
    <location>
        <begin position="48"/>
        <end position="295"/>
    </location>
</feature>